<dbReference type="PANTHER" id="PTHR43273:SF3">
    <property type="entry name" value="ANAEROBIC SULFATASE-MATURATING ENZYME HOMOLOG ASLB-RELATED"/>
    <property type="match status" value="1"/>
</dbReference>
<dbReference type="SFLD" id="SFLDG01067">
    <property type="entry name" value="SPASM/twitch_domain_containing"/>
    <property type="match status" value="1"/>
</dbReference>
<evidence type="ECO:0000313" key="8">
    <source>
        <dbReference type="EMBL" id="MSU02332.1"/>
    </source>
</evidence>
<evidence type="ECO:0000256" key="2">
    <source>
        <dbReference type="ARBA" id="ARBA00022691"/>
    </source>
</evidence>
<sequence length="492" mass="56638">MICCQVMCVIGWVEMIGIWNIYFGHASKFRTSLTKQSALGGKVMKLIKHMIFVDIHDNKKLLINSLTGTMDEIDAPIYETLSKWQTCEEIVTENDLEAELLSNLQSRGYLVNNHEEEVAKKNEILKILRDEHVQMQKDQKTVVFVMTYDCNFRCPYCFEGDAYLKKEVIAPEQIDVALKFAGEGVQTICLFGGEPLLPKTRPTLEHLFKKAPDKTYQIFTNGYYLTEFLDLLLSINISQVLITLDGSEESHNSRRVLANGKPTFKKIMDGIEKCLENGINIRIRMNLDKTNYEEGIDLREKLLDKFSGYKDNLSFELATLIGDSYEERMDIITELYHTDVKHSFKDRERINDFITKKNSILDHLVYGRAIKPLYSYCYAHVDGMAFDPYGDIYPCLGCVGKERFSIGKYHPLIEFKENSIRNRNIEKIPECRDCTYSLLCGGGCPLGLNDSSDFFKPMCYSVKTLLHEELPIFYKEMEEGMKKTEEAVNSAY</sequence>
<dbReference type="InterPro" id="IPR007197">
    <property type="entry name" value="rSAM"/>
</dbReference>
<protein>
    <submittedName>
        <fullName evidence="8">Radical SAM protein</fullName>
    </submittedName>
</protein>
<evidence type="ECO:0000256" key="6">
    <source>
        <dbReference type="ARBA" id="ARBA00023601"/>
    </source>
</evidence>
<dbReference type="Proteomes" id="UP000469523">
    <property type="component" value="Unassembled WGS sequence"/>
</dbReference>
<dbReference type="EMBL" id="VUNQ01000029">
    <property type="protein sequence ID" value="MSU02332.1"/>
    <property type="molecule type" value="Genomic_DNA"/>
</dbReference>
<evidence type="ECO:0000256" key="4">
    <source>
        <dbReference type="ARBA" id="ARBA00023004"/>
    </source>
</evidence>
<dbReference type="InterPro" id="IPR023867">
    <property type="entry name" value="Sulphatase_maturase_rSAM"/>
</dbReference>
<dbReference type="AlphaFoldDB" id="A0A6N7XNE5"/>
<dbReference type="GO" id="GO:0046872">
    <property type="term" value="F:metal ion binding"/>
    <property type="evidence" value="ECO:0007669"/>
    <property type="project" value="UniProtKB-KW"/>
</dbReference>
<dbReference type="PROSITE" id="PS51918">
    <property type="entry name" value="RADICAL_SAM"/>
    <property type="match status" value="1"/>
</dbReference>
<organism evidence="8 9">
    <name type="scientific">Tissierella pigra</name>
    <dbReference type="NCBI Taxonomy" id="2607614"/>
    <lineage>
        <taxon>Bacteria</taxon>
        <taxon>Bacillati</taxon>
        <taxon>Bacillota</taxon>
        <taxon>Tissierellia</taxon>
        <taxon>Tissierellales</taxon>
        <taxon>Tissierellaceae</taxon>
        <taxon>Tissierella</taxon>
    </lineage>
</organism>
<dbReference type="CDD" id="cd01335">
    <property type="entry name" value="Radical_SAM"/>
    <property type="match status" value="1"/>
</dbReference>
<accession>A0A6N7XNE5</accession>
<dbReference type="InterPro" id="IPR058240">
    <property type="entry name" value="rSAM_sf"/>
</dbReference>
<dbReference type="Gene3D" id="3.20.20.70">
    <property type="entry name" value="Aldolase class I"/>
    <property type="match status" value="1"/>
</dbReference>
<dbReference type="Pfam" id="PF04055">
    <property type="entry name" value="Radical_SAM"/>
    <property type="match status" value="1"/>
</dbReference>
<keyword evidence="5" id="KW-0411">Iron-sulfur</keyword>
<dbReference type="SFLD" id="SFLDG01386">
    <property type="entry name" value="main_SPASM_domain-containing"/>
    <property type="match status" value="1"/>
</dbReference>
<keyword evidence="3" id="KW-0479">Metal-binding</keyword>
<dbReference type="SUPFAM" id="SSF102114">
    <property type="entry name" value="Radical SAM enzymes"/>
    <property type="match status" value="1"/>
</dbReference>
<dbReference type="SFLD" id="SFLDG01384">
    <property type="entry name" value="thioether_bond_formation_requi"/>
    <property type="match status" value="1"/>
</dbReference>
<dbReference type="UniPathway" id="UPA00782"/>
<evidence type="ECO:0000256" key="1">
    <source>
        <dbReference type="ARBA" id="ARBA00001966"/>
    </source>
</evidence>
<evidence type="ECO:0000256" key="5">
    <source>
        <dbReference type="ARBA" id="ARBA00023014"/>
    </source>
</evidence>
<dbReference type="InterPro" id="IPR013785">
    <property type="entry name" value="Aldolase_TIM"/>
</dbReference>
<keyword evidence="2" id="KW-0949">S-adenosyl-L-methionine</keyword>
<dbReference type="SFLD" id="SFLDS00029">
    <property type="entry name" value="Radical_SAM"/>
    <property type="match status" value="1"/>
</dbReference>
<gene>
    <name evidence="8" type="ORF">FYJ83_12695</name>
</gene>
<dbReference type="PANTHER" id="PTHR43273">
    <property type="entry name" value="ANAEROBIC SULFATASE-MATURATING ENZYME HOMOLOG ASLB-RELATED"/>
    <property type="match status" value="1"/>
</dbReference>
<comment type="cofactor">
    <cofactor evidence="1">
        <name>[4Fe-4S] cluster</name>
        <dbReference type="ChEBI" id="CHEBI:49883"/>
    </cofactor>
</comment>
<keyword evidence="9" id="KW-1185">Reference proteome</keyword>
<proteinExistence type="inferred from homology"/>
<comment type="similarity">
    <text evidence="6">Belongs to the radical SAM superfamily. Anaerobic sulfatase-maturating enzyme family.</text>
</comment>
<evidence type="ECO:0000256" key="3">
    <source>
        <dbReference type="ARBA" id="ARBA00022723"/>
    </source>
</evidence>
<evidence type="ECO:0000313" key="9">
    <source>
        <dbReference type="Proteomes" id="UP000469523"/>
    </source>
</evidence>
<dbReference type="GO" id="GO:0051536">
    <property type="term" value="F:iron-sulfur cluster binding"/>
    <property type="evidence" value="ECO:0007669"/>
    <property type="project" value="UniProtKB-KW"/>
</dbReference>
<keyword evidence="4" id="KW-0408">Iron</keyword>
<dbReference type="InterPro" id="IPR023885">
    <property type="entry name" value="4Fe4S-binding_SPASM_dom"/>
</dbReference>
<comment type="caution">
    <text evidence="8">The sequence shown here is derived from an EMBL/GenBank/DDBJ whole genome shotgun (WGS) entry which is preliminary data.</text>
</comment>
<dbReference type="NCBIfam" id="TIGR04085">
    <property type="entry name" value="rSAM_more_4Fe4S"/>
    <property type="match status" value="1"/>
</dbReference>
<dbReference type="GO" id="GO:0016491">
    <property type="term" value="F:oxidoreductase activity"/>
    <property type="evidence" value="ECO:0007669"/>
    <property type="project" value="InterPro"/>
</dbReference>
<reference evidence="8 9" key="1">
    <citation type="submission" date="2019-09" db="EMBL/GenBank/DDBJ databases">
        <title>In-depth cultivation of the pig gut microbiome towards novel bacterial diversity and tailored functional studies.</title>
        <authorList>
            <person name="Wylensek D."/>
            <person name="Hitch T.C.A."/>
            <person name="Clavel T."/>
        </authorList>
    </citation>
    <scope>NUCLEOTIDE SEQUENCE [LARGE SCALE GENOMIC DNA]</scope>
    <source>
        <strain evidence="8 9">WCA3-693-APC-4?</strain>
    </source>
</reference>
<name>A0A6N7XNE5_9FIRM</name>
<evidence type="ECO:0000259" key="7">
    <source>
        <dbReference type="PROSITE" id="PS51918"/>
    </source>
</evidence>
<feature type="domain" description="Radical SAM core" evidence="7">
    <location>
        <begin position="136"/>
        <end position="361"/>
    </location>
</feature>